<dbReference type="Proteomes" id="UP000604475">
    <property type="component" value="Unassembled WGS sequence"/>
</dbReference>
<proteinExistence type="predicted"/>
<evidence type="ECO:0000313" key="2">
    <source>
        <dbReference type="Proteomes" id="UP000604475"/>
    </source>
</evidence>
<dbReference type="EMBL" id="JAEACQ010000243">
    <property type="protein sequence ID" value="MBL7630140.1"/>
    <property type="molecule type" value="Genomic_DNA"/>
</dbReference>
<dbReference type="RefSeq" id="WP_203004656.1">
    <property type="nucleotide sequence ID" value="NZ_JADWYU010000136.1"/>
</dbReference>
<accession>A0A937RGU5</accession>
<keyword evidence="2" id="KW-1185">Reference proteome</keyword>
<organism evidence="1 2">
    <name type="scientific">Frankia nepalensis</name>
    <dbReference type="NCBI Taxonomy" id="1836974"/>
    <lineage>
        <taxon>Bacteria</taxon>
        <taxon>Bacillati</taxon>
        <taxon>Actinomycetota</taxon>
        <taxon>Actinomycetes</taxon>
        <taxon>Frankiales</taxon>
        <taxon>Frankiaceae</taxon>
        <taxon>Frankia</taxon>
    </lineage>
</organism>
<name>A0A937RGU5_9ACTN</name>
<evidence type="ECO:0008006" key="3">
    <source>
        <dbReference type="Google" id="ProtNLM"/>
    </source>
</evidence>
<protein>
    <recommendedName>
        <fullName evidence="3">EcsC family protein</fullName>
    </recommendedName>
</protein>
<evidence type="ECO:0000313" key="1">
    <source>
        <dbReference type="EMBL" id="MBL7630140.1"/>
    </source>
</evidence>
<gene>
    <name evidence="1" type="ORF">I7412_23835</name>
</gene>
<reference evidence="1" key="1">
    <citation type="submission" date="2020-12" db="EMBL/GenBank/DDBJ databases">
        <title>Genomic characterization of non-nitrogen-fixing Frankia strains.</title>
        <authorList>
            <person name="Carlos-Shanley C."/>
            <person name="Guerra T."/>
            <person name="Hahn D."/>
        </authorList>
    </citation>
    <scope>NUCLEOTIDE SEQUENCE</scope>
    <source>
        <strain evidence="1">CN6</strain>
    </source>
</reference>
<dbReference type="AlphaFoldDB" id="A0A937RGU5"/>
<sequence>MTDVAGSSASKPSLTLALLEKALELQAPLTERHVAHLRRNRPDATPHQIVGRLNAELRATTISAGVGVGAAAAAPGVGTGVALAVSGGEAVAFLNATVLYILARAEVQGIEIHDVERRRTLVMAVMLGDAGATGIGQVAERTGQHWARQIVRGIPQSKINAVNKVLGRHFVTKYGTKKGIVVLGKVVPFGIGAVIGGTANGLFSQGIIKAADRAFGTPSQSWED</sequence>
<comment type="caution">
    <text evidence="1">The sequence shown here is derived from an EMBL/GenBank/DDBJ whole genome shotgun (WGS) entry which is preliminary data.</text>
</comment>